<keyword evidence="2" id="KW-1185">Reference proteome</keyword>
<evidence type="ECO:0000313" key="1">
    <source>
        <dbReference type="EMBL" id="RMA93057.1"/>
    </source>
</evidence>
<sequence length="86" mass="9920">MKHKWTKEDDLKVLYIYLYGYPKSYPTAEDVANLIGVSSSSLKMRIANFRYLDGKGGLSNYADLSKKVYDEYRSIPKEKLKELAGF</sequence>
<reference evidence="1 2" key="1">
    <citation type="submission" date="2018-10" db="EMBL/GenBank/DDBJ databases">
        <title>Genomic Encyclopedia of Archaeal and Bacterial Type Strains, Phase II (KMG-II): from individual species to whole genera.</title>
        <authorList>
            <person name="Goeker M."/>
        </authorList>
    </citation>
    <scope>NUCLEOTIDE SEQUENCE [LARGE SCALE GENOMIC DNA]</scope>
    <source>
        <strain evidence="1 2">VM1</strain>
    </source>
</reference>
<organism evidence="1 2">
    <name type="scientific">Hydrogenothermus marinus</name>
    <dbReference type="NCBI Taxonomy" id="133270"/>
    <lineage>
        <taxon>Bacteria</taxon>
        <taxon>Pseudomonadati</taxon>
        <taxon>Aquificota</taxon>
        <taxon>Aquificia</taxon>
        <taxon>Aquificales</taxon>
        <taxon>Hydrogenothermaceae</taxon>
        <taxon>Hydrogenothermus</taxon>
    </lineage>
</organism>
<dbReference type="AlphaFoldDB" id="A0A3M0B7I4"/>
<comment type="caution">
    <text evidence="1">The sequence shown here is derived from an EMBL/GenBank/DDBJ whole genome shotgun (WGS) entry which is preliminary data.</text>
</comment>
<name>A0A3M0B7I4_9AQUI</name>
<gene>
    <name evidence="1" type="ORF">CLV39_1537</name>
</gene>
<dbReference type="RefSeq" id="WP_121923640.1">
    <property type="nucleotide sequence ID" value="NZ_REFO01000015.1"/>
</dbReference>
<dbReference type="OrthoDB" id="67788at2"/>
<dbReference type="Proteomes" id="UP000280842">
    <property type="component" value="Unassembled WGS sequence"/>
</dbReference>
<dbReference type="EMBL" id="REFO01000015">
    <property type="protein sequence ID" value="RMA93057.1"/>
    <property type="molecule type" value="Genomic_DNA"/>
</dbReference>
<evidence type="ECO:0000313" key="2">
    <source>
        <dbReference type="Proteomes" id="UP000280842"/>
    </source>
</evidence>
<protein>
    <submittedName>
        <fullName evidence="1">Uncharacterized protein</fullName>
    </submittedName>
</protein>
<accession>A0A3M0B7I4</accession>
<proteinExistence type="predicted"/>